<keyword evidence="3" id="KW-1185">Reference proteome</keyword>
<evidence type="ECO:0000256" key="1">
    <source>
        <dbReference type="SAM" id="Phobius"/>
    </source>
</evidence>
<proteinExistence type="predicted"/>
<dbReference type="Proteomes" id="UP000325849">
    <property type="component" value="Unassembled WGS sequence"/>
</dbReference>
<organism evidence="2 3">
    <name type="scientific">Streptomyces adustus</name>
    <dbReference type="NCBI Taxonomy" id="1609272"/>
    <lineage>
        <taxon>Bacteria</taxon>
        <taxon>Bacillati</taxon>
        <taxon>Actinomycetota</taxon>
        <taxon>Actinomycetes</taxon>
        <taxon>Kitasatosporales</taxon>
        <taxon>Streptomycetaceae</taxon>
        <taxon>Streptomyces</taxon>
    </lineage>
</organism>
<reference evidence="2 3" key="1">
    <citation type="submission" date="2019-07" db="EMBL/GenBank/DDBJ databases">
        <title>New species of Amycolatopsis and Streptomyces.</title>
        <authorList>
            <person name="Duangmal K."/>
            <person name="Teo W.F.A."/>
            <person name="Lipun K."/>
        </authorList>
    </citation>
    <scope>NUCLEOTIDE SEQUENCE [LARGE SCALE GENOMIC DNA]</scope>
    <source>
        <strain evidence="2 3">NBRC 109810</strain>
    </source>
</reference>
<name>A0A5N8VFS7_9ACTN</name>
<feature type="transmembrane region" description="Helical" evidence="1">
    <location>
        <begin position="9"/>
        <end position="27"/>
    </location>
</feature>
<comment type="caution">
    <text evidence="2">The sequence shown here is derived from an EMBL/GenBank/DDBJ whole genome shotgun (WGS) entry which is preliminary data.</text>
</comment>
<accession>A0A5N8VFS7</accession>
<gene>
    <name evidence="2" type="ORF">FNH09_17035</name>
</gene>
<sequence>MTPKSRRRVAVWSVIGWWTVLTGLFWLTGTILGQPASLAGCAASAVVLGAAGEAGDWIRRRWAARSGGRPLR</sequence>
<dbReference type="EMBL" id="VJZD01000059">
    <property type="protein sequence ID" value="MPY32908.1"/>
    <property type="molecule type" value="Genomic_DNA"/>
</dbReference>
<keyword evidence="1" id="KW-0472">Membrane</keyword>
<evidence type="ECO:0000313" key="3">
    <source>
        <dbReference type="Proteomes" id="UP000325849"/>
    </source>
</evidence>
<protein>
    <submittedName>
        <fullName evidence="2">Uncharacterized protein</fullName>
    </submittedName>
</protein>
<keyword evidence="1" id="KW-0812">Transmembrane</keyword>
<feature type="transmembrane region" description="Helical" evidence="1">
    <location>
        <begin position="33"/>
        <end position="51"/>
    </location>
</feature>
<keyword evidence="1" id="KW-1133">Transmembrane helix</keyword>
<dbReference type="AlphaFoldDB" id="A0A5N8VFS7"/>
<evidence type="ECO:0000313" key="2">
    <source>
        <dbReference type="EMBL" id="MPY32908.1"/>
    </source>
</evidence>